<evidence type="ECO:0000256" key="4">
    <source>
        <dbReference type="ARBA" id="ARBA00022679"/>
    </source>
</evidence>
<evidence type="ECO:0000256" key="2">
    <source>
        <dbReference type="ARBA" id="ARBA00010323"/>
    </source>
</evidence>
<keyword evidence="4 9" id="KW-0808">Transferase</keyword>
<dbReference type="InterPro" id="IPR051085">
    <property type="entry name" value="MB_O-acyltransferase"/>
</dbReference>
<keyword evidence="5 10" id="KW-0812">Transmembrane</keyword>
<feature type="transmembrane region" description="Helical" evidence="10">
    <location>
        <begin position="53"/>
        <end position="71"/>
    </location>
</feature>
<comment type="function">
    <text evidence="9">O-acyltransferase that catalyzes D-alanylation of both teichoic acid and lipoteichoic acid (LTA). D-alanylation of LTA plays an important role in modulating the properties of the cell wall in Gram-positive bacteria, influencing the net charge of the cell wall. Catalyzes D-alanylation from DltC carrier protein.</text>
</comment>
<feature type="transmembrane region" description="Helical" evidence="10">
    <location>
        <begin position="185"/>
        <end position="210"/>
    </location>
</feature>
<dbReference type="NCBIfam" id="TIGR04091">
    <property type="entry name" value="LTA_dltB"/>
    <property type="match status" value="1"/>
</dbReference>
<evidence type="ECO:0000313" key="11">
    <source>
        <dbReference type="EMBL" id="TDP57662.1"/>
    </source>
</evidence>
<evidence type="ECO:0000256" key="10">
    <source>
        <dbReference type="SAM" id="Phobius"/>
    </source>
</evidence>
<dbReference type="InterPro" id="IPR004299">
    <property type="entry name" value="MBOAT_fam"/>
</dbReference>
<keyword evidence="12" id="KW-1185">Reference proteome</keyword>
<dbReference type="GO" id="GO:0016746">
    <property type="term" value="F:acyltransferase activity"/>
    <property type="evidence" value="ECO:0007669"/>
    <property type="project" value="UniProtKB-KW"/>
</dbReference>
<evidence type="ECO:0000256" key="5">
    <source>
        <dbReference type="ARBA" id="ARBA00022692"/>
    </source>
</evidence>
<evidence type="ECO:0000256" key="6">
    <source>
        <dbReference type="ARBA" id="ARBA00022989"/>
    </source>
</evidence>
<dbReference type="GO" id="GO:0070395">
    <property type="term" value="P:lipoteichoic acid biosynthetic process"/>
    <property type="evidence" value="ECO:0007669"/>
    <property type="project" value="UniProtKB-UniRule"/>
</dbReference>
<dbReference type="AlphaFoldDB" id="A0A4V3CRP8"/>
<feature type="transmembrane region" description="Helical" evidence="10">
    <location>
        <begin position="140"/>
        <end position="158"/>
    </location>
</feature>
<accession>A0A4V3CRP8</accession>
<keyword evidence="7 9" id="KW-0472">Membrane</keyword>
<protein>
    <recommendedName>
        <fullName evidence="9">Teichoic acid D-alanyltransferase</fullName>
        <ecNumber evidence="9">2.3.1.-</ecNumber>
    </recommendedName>
</protein>
<feature type="transmembrane region" description="Helical" evidence="10">
    <location>
        <begin position="30"/>
        <end position="47"/>
    </location>
</feature>
<keyword evidence="3 9" id="KW-1003">Cell membrane</keyword>
<feature type="transmembrane region" description="Helical" evidence="10">
    <location>
        <begin position="83"/>
        <end position="102"/>
    </location>
</feature>
<dbReference type="EMBL" id="SNXO01000011">
    <property type="protein sequence ID" value="TDP57662.1"/>
    <property type="molecule type" value="Genomic_DNA"/>
</dbReference>
<comment type="subcellular location">
    <subcellularLocation>
        <location evidence="1">Cell membrane</location>
        <topology evidence="1">Multi-pass membrane protein</topology>
    </subcellularLocation>
</comment>
<keyword evidence="6 10" id="KW-1133">Transmembrane helix</keyword>
<keyword evidence="8 9" id="KW-0012">Acyltransferase</keyword>
<dbReference type="GO" id="GO:0005886">
    <property type="term" value="C:plasma membrane"/>
    <property type="evidence" value="ECO:0007669"/>
    <property type="project" value="UniProtKB-SubCell"/>
</dbReference>
<evidence type="ECO:0000256" key="7">
    <source>
        <dbReference type="ARBA" id="ARBA00023136"/>
    </source>
</evidence>
<dbReference type="PANTHER" id="PTHR13285:SF23">
    <property type="entry name" value="TEICHOIC ACID D-ALANYLTRANSFERASE"/>
    <property type="match status" value="1"/>
</dbReference>
<dbReference type="OrthoDB" id="9805788at2"/>
<reference evidence="11 12" key="1">
    <citation type="submission" date="2019-03" db="EMBL/GenBank/DDBJ databases">
        <title>Genomic Encyclopedia of Type Strains, Phase IV (KMG-IV): sequencing the most valuable type-strain genomes for metagenomic binning, comparative biology and taxonomic classification.</title>
        <authorList>
            <person name="Goeker M."/>
        </authorList>
    </citation>
    <scope>NUCLEOTIDE SEQUENCE [LARGE SCALE GENOMIC DNA]</scope>
    <source>
        <strain evidence="11 12">DSM 28287</strain>
    </source>
</reference>
<proteinExistence type="inferred from homology"/>
<comment type="pathway">
    <text evidence="9">Cell wall biogenesis; lipoteichoic acid biosynthesis.</text>
</comment>
<dbReference type="EC" id="2.3.1.-" evidence="9"/>
<evidence type="ECO:0000256" key="3">
    <source>
        <dbReference type="ARBA" id="ARBA00022475"/>
    </source>
</evidence>
<evidence type="ECO:0000256" key="9">
    <source>
        <dbReference type="PIRNR" id="PIRNR016636"/>
    </source>
</evidence>
<evidence type="ECO:0000313" key="12">
    <source>
        <dbReference type="Proteomes" id="UP000295500"/>
    </source>
</evidence>
<organism evidence="11 12">
    <name type="scientific">Aminicella lysinilytica</name>
    <dbReference type="NCBI Taxonomy" id="433323"/>
    <lineage>
        <taxon>Bacteria</taxon>
        <taxon>Bacillati</taxon>
        <taxon>Bacillota</taxon>
        <taxon>Clostridia</taxon>
        <taxon>Peptostreptococcales</taxon>
        <taxon>Anaerovoracaceae</taxon>
        <taxon>Aminicella</taxon>
    </lineage>
</organism>
<feature type="transmembrane region" description="Helical" evidence="10">
    <location>
        <begin position="363"/>
        <end position="382"/>
    </location>
</feature>
<evidence type="ECO:0000256" key="1">
    <source>
        <dbReference type="ARBA" id="ARBA00004651"/>
    </source>
</evidence>
<dbReference type="InterPro" id="IPR024194">
    <property type="entry name" value="Ac/AlaTfrase_AlgI/DltB"/>
</dbReference>
<dbReference type="RefSeq" id="WP_133528180.1">
    <property type="nucleotide sequence ID" value="NZ_SNXO01000011.1"/>
</dbReference>
<dbReference type="InterPro" id="IPR024024">
    <property type="entry name" value="DltB"/>
</dbReference>
<comment type="caution">
    <text evidence="11">The sequence shown here is derived from an EMBL/GenBank/DDBJ whole genome shotgun (WGS) entry which is preliminary data.</text>
</comment>
<feature type="transmembrane region" description="Helical" evidence="10">
    <location>
        <begin position="222"/>
        <end position="247"/>
    </location>
</feature>
<dbReference type="UniPathway" id="UPA00556"/>
<dbReference type="PIRSF" id="PIRSF500216">
    <property type="entry name" value="DltB"/>
    <property type="match status" value="1"/>
</dbReference>
<feature type="transmembrane region" description="Helical" evidence="10">
    <location>
        <begin position="6"/>
        <end position="23"/>
    </location>
</feature>
<dbReference type="PIRSF" id="PIRSF016636">
    <property type="entry name" value="AlgI_DltB"/>
    <property type="match status" value="1"/>
</dbReference>
<gene>
    <name evidence="11" type="ORF">EV211_11130</name>
</gene>
<dbReference type="Proteomes" id="UP000295500">
    <property type="component" value="Unassembled WGS sequence"/>
</dbReference>
<dbReference type="PANTHER" id="PTHR13285">
    <property type="entry name" value="ACYLTRANSFERASE"/>
    <property type="match status" value="1"/>
</dbReference>
<name>A0A4V3CRP8_9FIRM</name>
<feature type="transmembrane region" description="Helical" evidence="10">
    <location>
        <begin position="108"/>
        <end position="128"/>
    </location>
</feature>
<comment type="similarity">
    <text evidence="2 9">Belongs to the membrane-bound acyltransferase family.</text>
</comment>
<evidence type="ECO:0000256" key="8">
    <source>
        <dbReference type="ARBA" id="ARBA00023315"/>
    </source>
</evidence>
<feature type="transmembrane region" description="Helical" evidence="10">
    <location>
        <begin position="324"/>
        <end position="342"/>
    </location>
</feature>
<dbReference type="Pfam" id="PF03062">
    <property type="entry name" value="MBOAT"/>
    <property type="match status" value="1"/>
</dbReference>
<sequence length="388" mass="45227">MELFTDLSFFVCVAVAAIPAFVLGMKEKPIKYYGFVVTLAFVFMAMYNKPVALAYLVGFCVYEYLLIQIYLGVRAKFGRNAGWYWCFLLLSLAPLMGNKLLALTANPYHILGFLGISYMTFKGTQIVIEIYDGIIEKVSAFEFFYLLLYFPAITSGPIDRSRRFNEDLNRVIPREEYLDMVGTGLFKICLGMVYKMVIATSFYQAVLWLGTGDGIRSALIYMYAYGFYLFFDFAGYSLMAIGVSYLFGIKTPENFNKPFISKDIKEFWDRWHITLSHWFRDFIFSRLMMRFIKHKCFKSKLTGASVGFIINMGIMGLWHGLTVYYIMYGLYHGVLLAVTEIYQKKSKFYKKHKKEKWFMFVEWFITFNLVMFGFFIFSGRFTQLIGLS</sequence>